<sequence length="289" mass="30557">MAPKSAEKKKASPKQASPWQPGGAAKRGQAARGRSATCQGIIATAFLILPSLQKSPAKKAKTEEDEVPAGAEEVEEEEAAEPAAAEEGGAQAASPAAHTRSKEGKGAGPSAAKKMAASAAENMLQPPTIADILLGDHRDTVALLKHHQEVADSGDKLLLEKLTDAIAITVRLHSQAEMDVLYPMVEKKLGGKGKELAAHAADDHAQIERDLVEALQKRKTGGEELAQVVQEVTEKFLHHLKEEEESMMPELLKKCTAEEQIELATAFMEAKAKAPLEPQPEAAAAQAAA</sequence>
<dbReference type="Pfam" id="PF01814">
    <property type="entry name" value="Hemerythrin"/>
    <property type="match status" value="1"/>
</dbReference>
<dbReference type="Proteomes" id="UP000239899">
    <property type="component" value="Unassembled WGS sequence"/>
</dbReference>
<feature type="compositionally biased region" description="Low complexity" evidence="1">
    <location>
        <begin position="108"/>
        <end position="119"/>
    </location>
</feature>
<evidence type="ECO:0000256" key="1">
    <source>
        <dbReference type="SAM" id="MobiDB-lite"/>
    </source>
</evidence>
<dbReference type="InterPro" id="IPR012312">
    <property type="entry name" value="Hemerythrin-like"/>
</dbReference>
<feature type="compositionally biased region" description="Low complexity" evidence="1">
    <location>
        <begin position="13"/>
        <end position="34"/>
    </location>
</feature>
<comment type="caution">
    <text evidence="3">The sequence shown here is derived from an EMBL/GenBank/DDBJ whole genome shotgun (WGS) entry which is preliminary data.</text>
</comment>
<protein>
    <submittedName>
        <fullName evidence="3">Hemerythrin</fullName>
    </submittedName>
</protein>
<reference evidence="3 4" key="1">
    <citation type="journal article" date="2018" name="Plant J.">
        <title>Genome sequences of Chlorella sorokiniana UTEX 1602 and Micractinium conductrix SAG 241.80: implications to maltose excretion by a green alga.</title>
        <authorList>
            <person name="Arriola M.B."/>
            <person name="Velmurugan N."/>
            <person name="Zhang Y."/>
            <person name="Plunkett M.H."/>
            <person name="Hondzo H."/>
            <person name="Barney B.M."/>
        </authorList>
    </citation>
    <scope>NUCLEOTIDE SEQUENCE [LARGE SCALE GENOMIC DNA]</scope>
    <source>
        <strain evidence="4">UTEX 1602</strain>
    </source>
</reference>
<dbReference type="Gene3D" id="1.20.120.520">
    <property type="entry name" value="nmb1532 protein domain like"/>
    <property type="match status" value="1"/>
</dbReference>
<feature type="region of interest" description="Disordered" evidence="1">
    <location>
        <begin position="52"/>
        <end position="119"/>
    </location>
</feature>
<dbReference type="OrthoDB" id="9983919at2759"/>
<dbReference type="SMR" id="A0A2P6TSX5"/>
<organism evidence="3 4">
    <name type="scientific">Chlorella sorokiniana</name>
    <name type="common">Freshwater green alga</name>
    <dbReference type="NCBI Taxonomy" id="3076"/>
    <lineage>
        <taxon>Eukaryota</taxon>
        <taxon>Viridiplantae</taxon>
        <taxon>Chlorophyta</taxon>
        <taxon>core chlorophytes</taxon>
        <taxon>Trebouxiophyceae</taxon>
        <taxon>Chlorellales</taxon>
        <taxon>Chlorellaceae</taxon>
        <taxon>Chlorella clade</taxon>
        <taxon>Chlorella</taxon>
    </lineage>
</organism>
<dbReference type="AlphaFoldDB" id="A0A2P6TSX5"/>
<feature type="domain" description="Hemerythrin-like" evidence="2">
    <location>
        <begin position="128"/>
        <end position="251"/>
    </location>
</feature>
<dbReference type="EMBL" id="LHPG02000007">
    <property type="protein sequence ID" value="PRW57159.1"/>
    <property type="molecule type" value="Genomic_DNA"/>
</dbReference>
<gene>
    <name evidence="3" type="ORF">C2E21_4084</name>
</gene>
<dbReference type="PANTHER" id="PTHR35585:SF1">
    <property type="entry name" value="HHE DOMAIN PROTEIN (AFU_ORTHOLOGUE AFUA_4G00730)"/>
    <property type="match status" value="1"/>
</dbReference>
<accession>A0A2P6TSX5</accession>
<name>A0A2P6TSX5_CHLSO</name>
<evidence type="ECO:0000313" key="3">
    <source>
        <dbReference type="EMBL" id="PRW57159.1"/>
    </source>
</evidence>
<evidence type="ECO:0000313" key="4">
    <source>
        <dbReference type="Proteomes" id="UP000239899"/>
    </source>
</evidence>
<evidence type="ECO:0000259" key="2">
    <source>
        <dbReference type="Pfam" id="PF01814"/>
    </source>
</evidence>
<proteinExistence type="predicted"/>
<feature type="compositionally biased region" description="Acidic residues" evidence="1">
    <location>
        <begin position="63"/>
        <end position="80"/>
    </location>
</feature>
<feature type="region of interest" description="Disordered" evidence="1">
    <location>
        <begin position="1"/>
        <end position="36"/>
    </location>
</feature>
<keyword evidence="4" id="KW-1185">Reference proteome</keyword>
<feature type="compositionally biased region" description="Low complexity" evidence="1">
    <location>
        <begin position="81"/>
        <end position="97"/>
    </location>
</feature>
<dbReference type="PANTHER" id="PTHR35585">
    <property type="entry name" value="HHE DOMAIN PROTEIN (AFU_ORTHOLOGUE AFUA_4G00730)"/>
    <property type="match status" value="1"/>
</dbReference>
<feature type="compositionally biased region" description="Basic and acidic residues" evidence="1">
    <location>
        <begin position="1"/>
        <end position="10"/>
    </location>
</feature>